<dbReference type="HOGENOM" id="CLU_173089_0_0_6"/>
<name>A0A099CWL7_9GAMM</name>
<gene>
    <name evidence="2" type="ORF">HNQ86_000907</name>
    <name evidence="1" type="ORF">LF63_0106615</name>
</gene>
<dbReference type="EMBL" id="JACHET010000001">
    <property type="protein sequence ID" value="MBB6183562.1"/>
    <property type="molecule type" value="Genomic_DNA"/>
</dbReference>
<comment type="caution">
    <text evidence="1">The sequence shown here is derived from an EMBL/GenBank/DDBJ whole genome shotgun (WGS) entry which is preliminary data.</text>
</comment>
<protein>
    <submittedName>
        <fullName evidence="1">Uncharacterized protein</fullName>
    </submittedName>
</protein>
<accession>A0A099CWL7</accession>
<dbReference type="Pfam" id="PF20228">
    <property type="entry name" value="DUF6587"/>
    <property type="match status" value="1"/>
</dbReference>
<evidence type="ECO:0000313" key="4">
    <source>
        <dbReference type="Proteomes" id="UP000560000"/>
    </source>
</evidence>
<evidence type="ECO:0000313" key="3">
    <source>
        <dbReference type="Proteomes" id="UP000029708"/>
    </source>
</evidence>
<proteinExistence type="predicted"/>
<sequence>MSFEIVQSLVLGALLLYSVAFAARKLAPEITRRALGRMSAALDRPERGRLLRRIGRWLQPAEARSGGCGSGDGCGTCGGCAPAPHIEASAPMPLHIRPRKHS</sequence>
<keyword evidence="3" id="KW-1185">Reference proteome</keyword>
<reference evidence="1 3" key="1">
    <citation type="submission" date="2014-09" db="EMBL/GenBank/DDBJ databases">
        <title>Xanthomonadaceae 3.5X direct submission.</title>
        <authorList>
            <person name="Fang T."/>
            <person name="Wang H."/>
        </authorList>
    </citation>
    <scope>NUCLEOTIDE SEQUENCE [LARGE SCALE GENOMIC DNA]</scope>
    <source>
        <strain evidence="1 3">3.5X</strain>
    </source>
</reference>
<dbReference type="STRING" id="1543381.LF63_0106615"/>
<dbReference type="AlphaFoldDB" id="A0A099CWL7"/>
<dbReference type="Proteomes" id="UP000560000">
    <property type="component" value="Unassembled WGS sequence"/>
</dbReference>
<evidence type="ECO:0000313" key="1">
    <source>
        <dbReference type="EMBL" id="KGI78041.1"/>
    </source>
</evidence>
<dbReference type="Proteomes" id="UP000029708">
    <property type="component" value="Unassembled WGS sequence"/>
</dbReference>
<organism evidence="1 3">
    <name type="scientific">Oleiagrimonas soli</name>
    <dbReference type="NCBI Taxonomy" id="1543381"/>
    <lineage>
        <taxon>Bacteria</taxon>
        <taxon>Pseudomonadati</taxon>
        <taxon>Pseudomonadota</taxon>
        <taxon>Gammaproteobacteria</taxon>
        <taxon>Lysobacterales</taxon>
        <taxon>Rhodanobacteraceae</taxon>
        <taxon>Oleiagrimonas</taxon>
    </lineage>
</organism>
<dbReference type="OrthoDB" id="8687688at2"/>
<dbReference type="EMBL" id="JROI01000010">
    <property type="protein sequence ID" value="KGI78041.1"/>
    <property type="molecule type" value="Genomic_DNA"/>
</dbReference>
<evidence type="ECO:0000313" key="2">
    <source>
        <dbReference type="EMBL" id="MBB6183562.1"/>
    </source>
</evidence>
<dbReference type="RefSeq" id="WP_043100509.1">
    <property type="nucleotide sequence ID" value="NZ_JACHET010000001.1"/>
</dbReference>
<reference evidence="2 4" key="2">
    <citation type="submission" date="2020-08" db="EMBL/GenBank/DDBJ databases">
        <title>Genomic Encyclopedia of Type Strains, Phase IV (KMG-IV): sequencing the most valuable type-strain genomes for metagenomic binning, comparative biology and taxonomic classification.</title>
        <authorList>
            <person name="Goeker M."/>
        </authorList>
    </citation>
    <scope>NUCLEOTIDE SEQUENCE [LARGE SCALE GENOMIC DNA]</scope>
    <source>
        <strain evidence="2 4">DSM 107085</strain>
    </source>
</reference>
<dbReference type="InterPro" id="IPR046494">
    <property type="entry name" value="DUF6587"/>
</dbReference>